<evidence type="ECO:0000313" key="8">
    <source>
        <dbReference type="EMBL" id="SMP74915.1"/>
    </source>
</evidence>
<comment type="caution">
    <text evidence="8">The sequence shown here is derived from an EMBL/GenBank/DDBJ whole genome shotgun (WGS) entry which is preliminary data.</text>
</comment>
<dbReference type="Proteomes" id="UP001158067">
    <property type="component" value="Unassembled WGS sequence"/>
</dbReference>
<dbReference type="PRINTS" id="PR00463">
    <property type="entry name" value="EP450I"/>
</dbReference>
<dbReference type="InterPro" id="IPR002401">
    <property type="entry name" value="Cyt_P450_E_grp-I"/>
</dbReference>
<protein>
    <submittedName>
        <fullName evidence="8">Cytochrome P450</fullName>
    </submittedName>
</protein>
<keyword evidence="4 7" id="KW-0560">Oxidoreductase</keyword>
<evidence type="ECO:0000256" key="2">
    <source>
        <dbReference type="ARBA" id="ARBA00022617"/>
    </source>
</evidence>
<organism evidence="8 9">
    <name type="scientific">Neorhodopirellula lusitana</name>
    <dbReference type="NCBI Taxonomy" id="445327"/>
    <lineage>
        <taxon>Bacteria</taxon>
        <taxon>Pseudomonadati</taxon>
        <taxon>Planctomycetota</taxon>
        <taxon>Planctomycetia</taxon>
        <taxon>Pirellulales</taxon>
        <taxon>Pirellulaceae</taxon>
        <taxon>Neorhodopirellula</taxon>
    </lineage>
</organism>
<dbReference type="PANTHER" id="PTHR24291:SF50">
    <property type="entry name" value="BIFUNCTIONAL ALBAFLAVENONE MONOOXYGENASE_TERPENE SYNTHASE"/>
    <property type="match status" value="1"/>
</dbReference>
<proteinExistence type="inferred from homology"/>
<keyword evidence="3 7" id="KW-0479">Metal-binding</keyword>
<evidence type="ECO:0000256" key="4">
    <source>
        <dbReference type="ARBA" id="ARBA00023002"/>
    </source>
</evidence>
<name>A0ABY1QLM7_9BACT</name>
<evidence type="ECO:0000256" key="6">
    <source>
        <dbReference type="ARBA" id="ARBA00023033"/>
    </source>
</evidence>
<keyword evidence="6 7" id="KW-0503">Monooxygenase</keyword>
<dbReference type="EMBL" id="FXUG01000018">
    <property type="protein sequence ID" value="SMP74915.1"/>
    <property type="molecule type" value="Genomic_DNA"/>
</dbReference>
<keyword evidence="5 7" id="KW-0408">Iron</keyword>
<dbReference type="Pfam" id="PF00067">
    <property type="entry name" value="p450"/>
    <property type="match status" value="1"/>
</dbReference>
<sequence>MNSAIQKKSPSSFTGDLVRPRLCYRQWMLAGNPAYFFDHLASQFGDFVHYRGLFSFYLVNHPALVKQVLMNTHKTFDKNTVIYDRFRNVFGDGLVVSEGAKWKRQRRMMQPMFGPVTVQGFFHEMVSAAEELADRWHTQCQTGTVFDIADDMERVTLQIAGKVLFSDGFEEAREQIAAWTSTINHYSAKPPLPIVRQIWFPSQINRQLKQTLSEFQQFTHQLIAERRGGPKVNDLLGILLQAKHEEDGMAMTDAEIAEEVLGMIIGGHETSSSALTWLWYELHHNPSVQECLLEEIDAVVGDGPVKLEHLPQLRYARMVIDECLRLHPPFWFENRNVMQDTNLGGHRIPKGSMVVFSRYSLHRHSSFWNAPETFDPLRQNPEHPENTRSSYAQVPFGGGPRICIGLNFAIMELTVMLVVIARRYRVIVDSSDRHEMAAQLTMTPRHGLKVRLESR</sequence>
<keyword evidence="9" id="KW-1185">Reference proteome</keyword>
<evidence type="ECO:0000313" key="9">
    <source>
        <dbReference type="Proteomes" id="UP001158067"/>
    </source>
</evidence>
<dbReference type="InterPro" id="IPR036396">
    <property type="entry name" value="Cyt_P450_sf"/>
</dbReference>
<accession>A0ABY1QLM7</accession>
<dbReference type="InterPro" id="IPR001128">
    <property type="entry name" value="Cyt_P450"/>
</dbReference>
<gene>
    <name evidence="8" type="ORF">SAMN06265222_11876</name>
</gene>
<dbReference type="SUPFAM" id="SSF48264">
    <property type="entry name" value="Cytochrome P450"/>
    <property type="match status" value="1"/>
</dbReference>
<dbReference type="InterPro" id="IPR017972">
    <property type="entry name" value="Cyt_P450_CS"/>
</dbReference>
<dbReference type="PRINTS" id="PR00385">
    <property type="entry name" value="P450"/>
</dbReference>
<comment type="similarity">
    <text evidence="1 7">Belongs to the cytochrome P450 family.</text>
</comment>
<evidence type="ECO:0000256" key="1">
    <source>
        <dbReference type="ARBA" id="ARBA00010617"/>
    </source>
</evidence>
<evidence type="ECO:0000256" key="3">
    <source>
        <dbReference type="ARBA" id="ARBA00022723"/>
    </source>
</evidence>
<keyword evidence="2 7" id="KW-0349">Heme</keyword>
<evidence type="ECO:0000256" key="7">
    <source>
        <dbReference type="RuleBase" id="RU000461"/>
    </source>
</evidence>
<dbReference type="InterPro" id="IPR050196">
    <property type="entry name" value="Cytochrome_P450_Monoox"/>
</dbReference>
<dbReference type="Gene3D" id="1.10.630.10">
    <property type="entry name" value="Cytochrome P450"/>
    <property type="match status" value="1"/>
</dbReference>
<dbReference type="PROSITE" id="PS00086">
    <property type="entry name" value="CYTOCHROME_P450"/>
    <property type="match status" value="1"/>
</dbReference>
<dbReference type="PANTHER" id="PTHR24291">
    <property type="entry name" value="CYTOCHROME P450 FAMILY 4"/>
    <property type="match status" value="1"/>
</dbReference>
<reference evidence="8 9" key="1">
    <citation type="submission" date="2017-05" db="EMBL/GenBank/DDBJ databases">
        <authorList>
            <person name="Varghese N."/>
            <person name="Submissions S."/>
        </authorList>
    </citation>
    <scope>NUCLEOTIDE SEQUENCE [LARGE SCALE GENOMIC DNA]</scope>
    <source>
        <strain evidence="8 9">DSM 25457</strain>
    </source>
</reference>
<dbReference type="RefSeq" id="WP_283434981.1">
    <property type="nucleotide sequence ID" value="NZ_FXUG01000018.1"/>
</dbReference>
<evidence type="ECO:0000256" key="5">
    <source>
        <dbReference type="ARBA" id="ARBA00023004"/>
    </source>
</evidence>